<dbReference type="EMBL" id="OOIL02004403">
    <property type="protein sequence ID" value="VFQ91588.1"/>
    <property type="molecule type" value="Genomic_DNA"/>
</dbReference>
<sequence>MYGVHPISIAICLLRFARNQGQSPESFARHRRESFAGNLHRKVISSSIEVDIMNDWHIPGSRRSETVVVDLLTK</sequence>
<keyword evidence="2" id="KW-1185">Reference proteome</keyword>
<protein>
    <submittedName>
        <fullName evidence="1">Uncharacterized protein</fullName>
    </submittedName>
</protein>
<dbReference type="AlphaFoldDB" id="A0A484MU86"/>
<evidence type="ECO:0000313" key="2">
    <source>
        <dbReference type="Proteomes" id="UP000595140"/>
    </source>
</evidence>
<reference evidence="1 2" key="1">
    <citation type="submission" date="2018-04" db="EMBL/GenBank/DDBJ databases">
        <authorList>
            <person name="Vogel A."/>
        </authorList>
    </citation>
    <scope>NUCLEOTIDE SEQUENCE [LARGE SCALE GENOMIC DNA]</scope>
</reference>
<proteinExistence type="predicted"/>
<gene>
    <name evidence="1" type="ORF">CCAM_LOCUS33364</name>
</gene>
<dbReference type="Proteomes" id="UP000595140">
    <property type="component" value="Unassembled WGS sequence"/>
</dbReference>
<organism evidence="1 2">
    <name type="scientific">Cuscuta campestris</name>
    <dbReference type="NCBI Taxonomy" id="132261"/>
    <lineage>
        <taxon>Eukaryota</taxon>
        <taxon>Viridiplantae</taxon>
        <taxon>Streptophyta</taxon>
        <taxon>Embryophyta</taxon>
        <taxon>Tracheophyta</taxon>
        <taxon>Spermatophyta</taxon>
        <taxon>Magnoliopsida</taxon>
        <taxon>eudicotyledons</taxon>
        <taxon>Gunneridae</taxon>
        <taxon>Pentapetalae</taxon>
        <taxon>asterids</taxon>
        <taxon>lamiids</taxon>
        <taxon>Solanales</taxon>
        <taxon>Convolvulaceae</taxon>
        <taxon>Cuscuteae</taxon>
        <taxon>Cuscuta</taxon>
        <taxon>Cuscuta subgen. Grammica</taxon>
        <taxon>Cuscuta sect. Cleistogrammica</taxon>
    </lineage>
</organism>
<name>A0A484MU86_9ASTE</name>
<accession>A0A484MU86</accession>
<evidence type="ECO:0000313" key="1">
    <source>
        <dbReference type="EMBL" id="VFQ91588.1"/>
    </source>
</evidence>